<feature type="domain" description="HIT" evidence="4">
    <location>
        <begin position="1"/>
        <end position="104"/>
    </location>
</feature>
<dbReference type="PROSITE" id="PS51084">
    <property type="entry name" value="HIT_2"/>
    <property type="match status" value="1"/>
</dbReference>
<name>A0A6B2LQG6_9EUKA</name>
<evidence type="ECO:0000256" key="3">
    <source>
        <dbReference type="PROSITE-ProRule" id="PRU00464"/>
    </source>
</evidence>
<dbReference type="Gene3D" id="3.30.428.10">
    <property type="entry name" value="HIT-like"/>
    <property type="match status" value="1"/>
</dbReference>
<dbReference type="SUPFAM" id="SSF54197">
    <property type="entry name" value="HIT-like"/>
    <property type="match status" value="1"/>
</dbReference>
<reference evidence="5" key="1">
    <citation type="journal article" date="2020" name="J. Eukaryot. Microbiol.">
        <title>De novo Sequencing, Assembly and Annotation of the Transcriptome for the Free-Living Testate Amoeba Arcella intermedia.</title>
        <authorList>
            <person name="Ribeiro G.M."/>
            <person name="Porfirio-Sousa A.L."/>
            <person name="Maurer-Alcala X.X."/>
            <person name="Katz L.A."/>
            <person name="Lahr D.J.G."/>
        </authorList>
    </citation>
    <scope>NUCLEOTIDE SEQUENCE</scope>
</reference>
<dbReference type="InterPro" id="IPR001310">
    <property type="entry name" value="Histidine_triad_HIT"/>
</dbReference>
<dbReference type="GO" id="GO:0009117">
    <property type="term" value="P:nucleotide metabolic process"/>
    <property type="evidence" value="ECO:0007669"/>
    <property type="project" value="TreeGrafter"/>
</dbReference>
<protein>
    <recommendedName>
        <fullName evidence="4">HIT domain-containing protein</fullName>
    </recommendedName>
</protein>
<dbReference type="Pfam" id="PF01230">
    <property type="entry name" value="HIT"/>
    <property type="match status" value="1"/>
</dbReference>
<dbReference type="PANTHER" id="PTHR46648">
    <property type="entry name" value="HIT FAMILY PROTEIN 1"/>
    <property type="match status" value="1"/>
</dbReference>
<dbReference type="PRINTS" id="PR00332">
    <property type="entry name" value="HISTRIAD"/>
</dbReference>
<sequence length="138" mass="15841">MFCSIVKREHKVPMIKETSNFMVFLDVRPVSEGHCLIVPKHHAEKLHELPRECSSELGPLLVEISRCIGASDYHVLQTNGTKANQGIPHVHFHIIPKKSENEGIEIVLPDVVDYQNLNHQNLTRVAELIRQKLFQMQF</sequence>
<evidence type="ECO:0000259" key="4">
    <source>
        <dbReference type="PROSITE" id="PS51084"/>
    </source>
</evidence>
<accession>A0A6B2LQG6</accession>
<evidence type="ECO:0000313" key="5">
    <source>
        <dbReference type="EMBL" id="NDV38951.1"/>
    </source>
</evidence>
<dbReference type="InterPro" id="IPR011146">
    <property type="entry name" value="HIT-like"/>
</dbReference>
<dbReference type="GO" id="GO:0003824">
    <property type="term" value="F:catalytic activity"/>
    <property type="evidence" value="ECO:0007669"/>
    <property type="project" value="InterPro"/>
</dbReference>
<dbReference type="EMBL" id="GIBP01009982">
    <property type="protein sequence ID" value="NDV38951.1"/>
    <property type="molecule type" value="Transcribed_RNA"/>
</dbReference>
<proteinExistence type="predicted"/>
<dbReference type="InterPro" id="IPR036265">
    <property type="entry name" value="HIT-like_sf"/>
</dbReference>
<feature type="short sequence motif" description="Histidine triad motif" evidence="2 3">
    <location>
        <begin position="89"/>
        <end position="93"/>
    </location>
</feature>
<feature type="active site" description="Tele-AMP-histidine intermediate" evidence="1">
    <location>
        <position position="91"/>
    </location>
</feature>
<evidence type="ECO:0000256" key="1">
    <source>
        <dbReference type="PIRSR" id="PIRSR601310-1"/>
    </source>
</evidence>
<evidence type="ECO:0000256" key="2">
    <source>
        <dbReference type="PIRSR" id="PIRSR601310-3"/>
    </source>
</evidence>
<organism evidence="5">
    <name type="scientific">Arcella intermedia</name>
    <dbReference type="NCBI Taxonomy" id="1963864"/>
    <lineage>
        <taxon>Eukaryota</taxon>
        <taxon>Amoebozoa</taxon>
        <taxon>Tubulinea</taxon>
        <taxon>Elardia</taxon>
        <taxon>Arcellinida</taxon>
        <taxon>Sphaerothecina</taxon>
        <taxon>Arcellidae</taxon>
        <taxon>Arcella</taxon>
    </lineage>
</organism>
<dbReference type="AlphaFoldDB" id="A0A6B2LQG6"/>
<dbReference type="PANTHER" id="PTHR46648:SF1">
    <property type="entry name" value="ADENOSINE 5'-MONOPHOSPHORAMIDASE HNT1"/>
    <property type="match status" value="1"/>
</dbReference>